<evidence type="ECO:0000313" key="5">
    <source>
        <dbReference type="Proteomes" id="UP000193100"/>
    </source>
</evidence>
<sequence>MSQNSSAQFPAYSLLELASVREGDSVGQTLANSVAYARHAENLGFNRFWLAEHHNMEGISSSATAVLVGHIAGATSTLRVGSGGIMLPNHPPLVIAEQFGTLESLYPGRIDLGLGRAPGTDPITSRALRRDGLGAEQFPEDVARLQSLLGPLQPGQPVKAIPGAGTNVPIWLLGSSLYSAQLAAMRGLPYAFAGHFAPRLYREAIQTYRDNFQPSDQLDKPYVILAVPAVPADTDEEAQFLATTSYQRILSLFRGQPLWMRPPVKSMEGLWNSGEQAGVKDFLSLQLLGSEDTLREQLERLLQTVDVDELMFTVDLYDPEKRRHALDILAATRH</sequence>
<dbReference type="RefSeq" id="WP_085681842.1">
    <property type="nucleotide sequence ID" value="NZ_CP020931.1"/>
</dbReference>
<keyword evidence="4" id="KW-0503">Monooxygenase</keyword>
<dbReference type="AlphaFoldDB" id="A0A1W6KET7"/>
<evidence type="ECO:0000256" key="2">
    <source>
        <dbReference type="ARBA" id="ARBA00074555"/>
    </source>
</evidence>
<dbReference type="EMBL" id="CP020931">
    <property type="protein sequence ID" value="ARM85938.1"/>
    <property type="molecule type" value="Genomic_DNA"/>
</dbReference>
<gene>
    <name evidence="4" type="primary">luxA</name>
    <name evidence="4" type="ORF">MARSALSMR5_03918</name>
</gene>
<dbReference type="STRING" id="1420917.AU15_09605"/>
<dbReference type="SUPFAM" id="SSF51679">
    <property type="entry name" value="Bacterial luciferase-like"/>
    <property type="match status" value="1"/>
</dbReference>
<keyword evidence="4" id="KW-0560">Oxidoreductase</keyword>
<evidence type="ECO:0000259" key="3">
    <source>
        <dbReference type="Pfam" id="PF00296"/>
    </source>
</evidence>
<protein>
    <recommendedName>
        <fullName evidence="2">Luciferase-like monooxygenase</fullName>
    </recommendedName>
</protein>
<accession>A0A1W6KET7</accession>
<dbReference type="InterPro" id="IPR019949">
    <property type="entry name" value="CmoO-like"/>
</dbReference>
<dbReference type="PANTHER" id="PTHR30137">
    <property type="entry name" value="LUCIFERASE-LIKE MONOOXYGENASE"/>
    <property type="match status" value="1"/>
</dbReference>
<comment type="similarity">
    <text evidence="1">To bacterial alkanal monooxygenase alpha and beta chains.</text>
</comment>
<dbReference type="InterPro" id="IPR011251">
    <property type="entry name" value="Luciferase-like_dom"/>
</dbReference>
<dbReference type="FunFam" id="3.20.20.30:FF:000002">
    <property type="entry name" value="LLM class flavin-dependent oxidoreductase"/>
    <property type="match status" value="1"/>
</dbReference>
<dbReference type="InterPro" id="IPR050766">
    <property type="entry name" value="Bact_Lucif_Oxidored"/>
</dbReference>
<organism evidence="4 5">
    <name type="scientific">Marinobacter salarius</name>
    <dbReference type="NCBI Taxonomy" id="1420917"/>
    <lineage>
        <taxon>Bacteria</taxon>
        <taxon>Pseudomonadati</taxon>
        <taxon>Pseudomonadota</taxon>
        <taxon>Gammaproteobacteria</taxon>
        <taxon>Pseudomonadales</taxon>
        <taxon>Marinobacteraceae</taxon>
        <taxon>Marinobacter</taxon>
    </lineage>
</organism>
<dbReference type="GO" id="GO:0005829">
    <property type="term" value="C:cytosol"/>
    <property type="evidence" value="ECO:0007669"/>
    <property type="project" value="TreeGrafter"/>
</dbReference>
<evidence type="ECO:0000256" key="1">
    <source>
        <dbReference type="ARBA" id="ARBA00007789"/>
    </source>
</evidence>
<name>A0A1W6KET7_9GAMM</name>
<evidence type="ECO:0000313" key="4">
    <source>
        <dbReference type="EMBL" id="ARM85938.1"/>
    </source>
</evidence>
<dbReference type="Gene3D" id="3.20.20.30">
    <property type="entry name" value="Luciferase-like domain"/>
    <property type="match status" value="1"/>
</dbReference>
<dbReference type="InterPro" id="IPR036661">
    <property type="entry name" value="Luciferase-like_sf"/>
</dbReference>
<dbReference type="GeneID" id="77257834"/>
<dbReference type="Proteomes" id="UP000193100">
    <property type="component" value="Chromosome"/>
</dbReference>
<dbReference type="PANTHER" id="PTHR30137:SF6">
    <property type="entry name" value="LUCIFERASE-LIKE MONOOXYGENASE"/>
    <property type="match status" value="1"/>
</dbReference>
<reference evidence="4 5" key="1">
    <citation type="submission" date="2017-04" db="EMBL/GenBank/DDBJ databases">
        <title>Genome Sequence of Marinobacter salarius strain SMR5 Isolated from a culture of the Diatom Skeletonema marinoi.</title>
        <authorList>
            <person name="Topel M."/>
            <person name="Pinder M.I.M."/>
            <person name="Johansson O.N."/>
            <person name="Kourtchenko O."/>
            <person name="Godhe A."/>
            <person name="Clarke A.K."/>
        </authorList>
    </citation>
    <scope>NUCLEOTIDE SEQUENCE [LARGE SCALE GENOMIC DNA]</scope>
    <source>
        <strain evidence="4 5">SMR5</strain>
    </source>
</reference>
<dbReference type="NCBIfam" id="TIGR03558">
    <property type="entry name" value="oxido_grp_1"/>
    <property type="match status" value="1"/>
</dbReference>
<proteinExistence type="predicted"/>
<dbReference type="GO" id="GO:0016705">
    <property type="term" value="F:oxidoreductase activity, acting on paired donors, with incorporation or reduction of molecular oxygen"/>
    <property type="evidence" value="ECO:0007669"/>
    <property type="project" value="InterPro"/>
</dbReference>
<dbReference type="GO" id="GO:0004497">
    <property type="term" value="F:monooxygenase activity"/>
    <property type="evidence" value="ECO:0007669"/>
    <property type="project" value="UniProtKB-KW"/>
</dbReference>
<feature type="domain" description="Luciferase-like" evidence="3">
    <location>
        <begin position="21"/>
        <end position="300"/>
    </location>
</feature>
<dbReference type="Pfam" id="PF00296">
    <property type="entry name" value="Bac_luciferase"/>
    <property type="match status" value="1"/>
</dbReference>
<dbReference type="CDD" id="cd00347">
    <property type="entry name" value="Flavin_utilizing_monoxygenases"/>
    <property type="match status" value="1"/>
</dbReference>